<dbReference type="InterPro" id="IPR008333">
    <property type="entry name" value="Cbr1-like_FAD-bd_dom"/>
</dbReference>
<sequence>MKLDPKRSSYLPTPATLKRKEKLSEHVSLFVFEPDNGTLLGHKPGQFIMVSVYGVGEAPFSVSSAPVPDSKQFELAIRRTGTVTNAIHELEPGDRIGIRGPYGTFFPVQEFMGKDTLFIAGGLGYIPLRSLLHYQLRHRDEFGRIIVLVGTRNPRERIFTDQIMELGKRPDVEILETVDQPDQCWEGHCGVITTLLPKVDINPENTYVAMVGPPVMYRFVLSGCEDKCIPQDRIYVSLERRMKCGVGKCGHCQINGLNSCIEGPVFRYDRIAPLKEAL</sequence>
<dbReference type="InterPro" id="IPR017938">
    <property type="entry name" value="Riboflavin_synthase-like_b-brl"/>
</dbReference>
<feature type="binding site" evidence="1">
    <location>
        <position position="249"/>
    </location>
    <ligand>
        <name>[2Fe-2S] cluster</name>
        <dbReference type="ChEBI" id="CHEBI:190135"/>
    </ligand>
</feature>
<dbReference type="Pfam" id="PF00970">
    <property type="entry name" value="FAD_binding_6"/>
    <property type="match status" value="1"/>
</dbReference>
<accession>A0A7M3MJ46</accession>
<keyword evidence="1" id="KW-0479">Metal-binding</keyword>
<dbReference type="SUPFAM" id="SSF63380">
    <property type="entry name" value="Riboflavin synthase domain-like"/>
    <property type="match status" value="1"/>
</dbReference>
<dbReference type="OrthoDB" id="9806195at2"/>
<evidence type="ECO:0000313" key="3">
    <source>
        <dbReference type="EMBL" id="TVM19833.1"/>
    </source>
</evidence>
<dbReference type="GO" id="GO:0016491">
    <property type="term" value="F:oxidoreductase activity"/>
    <property type="evidence" value="ECO:0007669"/>
    <property type="project" value="InterPro"/>
</dbReference>
<dbReference type="PANTHER" id="PTHR43513:SF1">
    <property type="entry name" value="ANAEROBIC SULFITE REDUCTASE SUBUNIT B"/>
    <property type="match status" value="1"/>
</dbReference>
<dbReference type="Proteomes" id="UP000448292">
    <property type="component" value="Unassembled WGS sequence"/>
</dbReference>
<dbReference type="CDD" id="cd06221">
    <property type="entry name" value="sulfite_reductase_like"/>
    <property type="match status" value="1"/>
</dbReference>
<dbReference type="PROSITE" id="PS51384">
    <property type="entry name" value="FAD_FR"/>
    <property type="match status" value="1"/>
</dbReference>
<gene>
    <name evidence="3" type="ORF">DPQ33_00935</name>
</gene>
<keyword evidence="1" id="KW-0411">Iron-sulfur</keyword>
<evidence type="ECO:0000259" key="2">
    <source>
        <dbReference type="PROSITE" id="PS51384"/>
    </source>
</evidence>
<dbReference type="GO" id="GO:0051537">
    <property type="term" value="F:2 iron, 2 sulfur cluster binding"/>
    <property type="evidence" value="ECO:0007669"/>
    <property type="project" value="UniProtKB-KW"/>
</dbReference>
<protein>
    <submittedName>
        <fullName evidence="3">Oxidoreductase</fullName>
    </submittedName>
</protein>
<dbReference type="Pfam" id="PF00175">
    <property type="entry name" value="NAD_binding_1"/>
    <property type="match status" value="1"/>
</dbReference>
<dbReference type="RefSeq" id="WP_144301294.1">
    <property type="nucleotide sequence ID" value="NZ_QMIE01000001.1"/>
</dbReference>
<evidence type="ECO:0000256" key="1">
    <source>
        <dbReference type="PIRSR" id="PIRSR006816-2"/>
    </source>
</evidence>
<keyword evidence="4" id="KW-1185">Reference proteome</keyword>
<dbReference type="InterPro" id="IPR039261">
    <property type="entry name" value="FNR_nucleotide-bd"/>
</dbReference>
<dbReference type="GO" id="GO:0006221">
    <property type="term" value="P:pyrimidine nucleotide biosynthetic process"/>
    <property type="evidence" value="ECO:0007669"/>
    <property type="project" value="InterPro"/>
</dbReference>
<dbReference type="SUPFAM" id="SSF52343">
    <property type="entry name" value="Ferredoxin reductase-like, C-terminal NADP-linked domain"/>
    <property type="match status" value="1"/>
</dbReference>
<feature type="domain" description="FAD-binding FR-type" evidence="2">
    <location>
        <begin position="10"/>
        <end position="108"/>
    </location>
</feature>
<keyword evidence="1" id="KW-0408">Iron</keyword>
<keyword evidence="1" id="KW-0001">2Fe-2S</keyword>
<feature type="binding site" evidence="1">
    <location>
        <position position="260"/>
    </location>
    <ligand>
        <name>[2Fe-2S] cluster</name>
        <dbReference type="ChEBI" id="CHEBI:190135"/>
    </ligand>
</feature>
<dbReference type="InterPro" id="IPR019480">
    <property type="entry name" value="Dihydroorotate_DH_Fe-S-bd"/>
</dbReference>
<reference evidence="3 4" key="1">
    <citation type="submission" date="2018-06" db="EMBL/GenBank/DDBJ databases">
        <title>Complete genome of Desulfovibrio indonesiensis P37SLT.</title>
        <authorList>
            <person name="Crispim J.S."/>
            <person name="Vidigal P.M.P."/>
            <person name="Silva L.C.F."/>
            <person name="Laguardia C.N."/>
            <person name="Araujo L.C."/>
            <person name="Dias R.S."/>
            <person name="Sousa M.P."/>
            <person name="Paula S.O."/>
            <person name="Silva C."/>
        </authorList>
    </citation>
    <scope>NUCLEOTIDE SEQUENCE [LARGE SCALE GENOMIC DNA]</scope>
    <source>
        <strain evidence="3 4">P37SLT</strain>
    </source>
</reference>
<proteinExistence type="predicted"/>
<dbReference type="GO" id="GO:0050660">
    <property type="term" value="F:flavin adenine dinucleotide binding"/>
    <property type="evidence" value="ECO:0007669"/>
    <property type="project" value="InterPro"/>
</dbReference>
<dbReference type="InterPro" id="IPR050353">
    <property type="entry name" value="PyrK_electron_transfer"/>
</dbReference>
<dbReference type="InterPro" id="IPR017927">
    <property type="entry name" value="FAD-bd_FR_type"/>
</dbReference>
<evidence type="ECO:0000313" key="4">
    <source>
        <dbReference type="Proteomes" id="UP000448292"/>
    </source>
</evidence>
<dbReference type="InterPro" id="IPR001433">
    <property type="entry name" value="OxRdtase_FAD/NAD-bd"/>
</dbReference>
<name>A0A7M3MJ46_9BACT</name>
<feature type="binding site" evidence="1">
    <location>
        <position position="252"/>
    </location>
    <ligand>
        <name>[2Fe-2S] cluster</name>
        <dbReference type="ChEBI" id="CHEBI:190135"/>
    </ligand>
</feature>
<dbReference type="GO" id="GO:0046872">
    <property type="term" value="F:metal ion binding"/>
    <property type="evidence" value="ECO:0007669"/>
    <property type="project" value="UniProtKB-KW"/>
</dbReference>
<feature type="binding site" evidence="1">
    <location>
        <position position="244"/>
    </location>
    <ligand>
        <name>[2Fe-2S] cluster</name>
        <dbReference type="ChEBI" id="CHEBI:190135"/>
    </ligand>
</feature>
<dbReference type="Pfam" id="PF10418">
    <property type="entry name" value="DHODB_Fe-S_bind"/>
    <property type="match status" value="1"/>
</dbReference>
<organism evidence="3 4">
    <name type="scientific">Oceanidesulfovibrio indonesiensis</name>
    <dbReference type="NCBI Taxonomy" id="54767"/>
    <lineage>
        <taxon>Bacteria</taxon>
        <taxon>Pseudomonadati</taxon>
        <taxon>Thermodesulfobacteriota</taxon>
        <taxon>Desulfovibrionia</taxon>
        <taxon>Desulfovibrionales</taxon>
        <taxon>Desulfovibrionaceae</taxon>
        <taxon>Oceanidesulfovibrio</taxon>
    </lineage>
</organism>
<dbReference type="AlphaFoldDB" id="A0A7M3MJ46"/>
<dbReference type="EMBL" id="QMIE01000001">
    <property type="protein sequence ID" value="TVM19833.1"/>
    <property type="molecule type" value="Genomic_DNA"/>
</dbReference>
<comment type="caution">
    <text evidence="3">The sequence shown here is derived from an EMBL/GenBank/DDBJ whole genome shotgun (WGS) entry which is preliminary data.</text>
</comment>
<comment type="cofactor">
    <cofactor evidence="1">
        <name>[2Fe-2S] cluster</name>
        <dbReference type="ChEBI" id="CHEBI:190135"/>
    </cofactor>
    <text evidence="1">Binds 1 [2Fe-2S] cluster per subunit.</text>
</comment>
<dbReference type="PANTHER" id="PTHR43513">
    <property type="entry name" value="DIHYDROOROTATE DEHYDROGENASE B (NAD(+)), ELECTRON TRANSFER SUBUNIT"/>
    <property type="match status" value="1"/>
</dbReference>
<dbReference type="InterPro" id="IPR012165">
    <property type="entry name" value="Cyt_c3_hydrogenase_gsu"/>
</dbReference>
<dbReference type="Gene3D" id="2.40.30.10">
    <property type="entry name" value="Translation factors"/>
    <property type="match status" value="1"/>
</dbReference>
<dbReference type="Gene3D" id="3.40.50.80">
    <property type="entry name" value="Nucleotide-binding domain of ferredoxin-NADP reductase (FNR) module"/>
    <property type="match status" value="1"/>
</dbReference>
<dbReference type="PIRSF" id="PIRSF006816">
    <property type="entry name" value="Cyc3_hyd_g"/>
    <property type="match status" value="1"/>
</dbReference>